<gene>
    <name evidence="2" type="ORF">EYC80_001726</name>
</gene>
<dbReference type="EMBL" id="VIGI01000007">
    <property type="protein sequence ID" value="KAB8297944.1"/>
    <property type="molecule type" value="Genomic_DNA"/>
</dbReference>
<feature type="compositionally biased region" description="Polar residues" evidence="1">
    <location>
        <begin position="58"/>
        <end position="72"/>
    </location>
</feature>
<keyword evidence="3" id="KW-1185">Reference proteome</keyword>
<feature type="region of interest" description="Disordered" evidence="1">
    <location>
        <begin position="40"/>
        <end position="72"/>
    </location>
</feature>
<dbReference type="AlphaFoldDB" id="A0A5N6K5U4"/>
<evidence type="ECO:0000313" key="3">
    <source>
        <dbReference type="Proteomes" id="UP000326757"/>
    </source>
</evidence>
<proteinExistence type="predicted"/>
<accession>A0A5N6K5U4</accession>
<name>A0A5N6K5U4_MONLA</name>
<protein>
    <submittedName>
        <fullName evidence="2">Uncharacterized protein</fullName>
    </submittedName>
</protein>
<evidence type="ECO:0000256" key="1">
    <source>
        <dbReference type="SAM" id="MobiDB-lite"/>
    </source>
</evidence>
<evidence type="ECO:0000313" key="2">
    <source>
        <dbReference type="EMBL" id="KAB8297944.1"/>
    </source>
</evidence>
<dbReference type="Proteomes" id="UP000326757">
    <property type="component" value="Unassembled WGS sequence"/>
</dbReference>
<organism evidence="2 3">
    <name type="scientific">Monilinia laxa</name>
    <name type="common">Brown rot fungus</name>
    <name type="synonym">Sclerotinia laxa</name>
    <dbReference type="NCBI Taxonomy" id="61186"/>
    <lineage>
        <taxon>Eukaryota</taxon>
        <taxon>Fungi</taxon>
        <taxon>Dikarya</taxon>
        <taxon>Ascomycota</taxon>
        <taxon>Pezizomycotina</taxon>
        <taxon>Leotiomycetes</taxon>
        <taxon>Helotiales</taxon>
        <taxon>Sclerotiniaceae</taxon>
        <taxon>Monilinia</taxon>
    </lineage>
</organism>
<reference evidence="2 3" key="1">
    <citation type="submission" date="2019-06" db="EMBL/GenBank/DDBJ databases">
        <title>Genome Sequence of the Brown Rot Fungal Pathogen Monilinia laxa.</title>
        <authorList>
            <person name="De Miccolis Angelini R.M."/>
            <person name="Landi L."/>
            <person name="Abate D."/>
            <person name="Pollastro S."/>
            <person name="Romanazzi G."/>
            <person name="Faretra F."/>
        </authorList>
    </citation>
    <scope>NUCLEOTIDE SEQUENCE [LARGE SCALE GENOMIC DNA]</scope>
    <source>
        <strain evidence="2 3">Mlax316</strain>
    </source>
</reference>
<comment type="caution">
    <text evidence="2">The sequence shown here is derived from an EMBL/GenBank/DDBJ whole genome shotgun (WGS) entry which is preliminary data.</text>
</comment>
<sequence length="72" mass="8308">MQQQKASTASTNYHTPGILADTLIRSSLINHSQRNAQTIIQHQERRKKERREKEISHAANNPILTFTPLPQY</sequence>